<gene>
    <name evidence="2" type="ORF">BG006_002530</name>
</gene>
<evidence type="ECO:0000256" key="1">
    <source>
        <dbReference type="SAM" id="MobiDB-lite"/>
    </source>
</evidence>
<dbReference type="Proteomes" id="UP000696485">
    <property type="component" value="Unassembled WGS sequence"/>
</dbReference>
<proteinExistence type="predicted"/>
<feature type="compositionally biased region" description="Low complexity" evidence="1">
    <location>
        <begin position="24"/>
        <end position="39"/>
    </location>
</feature>
<reference evidence="2" key="1">
    <citation type="journal article" date="2020" name="Fungal Divers.">
        <title>Resolving the Mortierellaceae phylogeny through synthesis of multi-gene phylogenetics and phylogenomics.</title>
        <authorList>
            <person name="Vandepol N."/>
            <person name="Liber J."/>
            <person name="Desiro A."/>
            <person name="Na H."/>
            <person name="Kennedy M."/>
            <person name="Barry K."/>
            <person name="Grigoriev I.V."/>
            <person name="Miller A.N."/>
            <person name="O'Donnell K."/>
            <person name="Stajich J.E."/>
            <person name="Bonito G."/>
        </authorList>
    </citation>
    <scope>NUCLEOTIDE SEQUENCE</scope>
    <source>
        <strain evidence="2">NVP1</strain>
    </source>
</reference>
<comment type="caution">
    <text evidence="2">The sequence shown here is derived from an EMBL/GenBank/DDBJ whole genome shotgun (WGS) entry which is preliminary data.</text>
</comment>
<evidence type="ECO:0000313" key="3">
    <source>
        <dbReference type="Proteomes" id="UP000696485"/>
    </source>
</evidence>
<feature type="compositionally biased region" description="Low complexity" evidence="1">
    <location>
        <begin position="59"/>
        <end position="77"/>
    </location>
</feature>
<organism evidence="2 3">
    <name type="scientific">Podila minutissima</name>
    <dbReference type="NCBI Taxonomy" id="64525"/>
    <lineage>
        <taxon>Eukaryota</taxon>
        <taxon>Fungi</taxon>
        <taxon>Fungi incertae sedis</taxon>
        <taxon>Mucoromycota</taxon>
        <taxon>Mortierellomycotina</taxon>
        <taxon>Mortierellomycetes</taxon>
        <taxon>Mortierellales</taxon>
        <taxon>Mortierellaceae</taxon>
        <taxon>Podila</taxon>
    </lineage>
</organism>
<dbReference type="EMBL" id="JAAAUY010000016">
    <property type="protein sequence ID" value="KAF9337810.1"/>
    <property type="molecule type" value="Genomic_DNA"/>
</dbReference>
<keyword evidence="3" id="KW-1185">Reference proteome</keyword>
<evidence type="ECO:0000313" key="2">
    <source>
        <dbReference type="EMBL" id="KAF9337810.1"/>
    </source>
</evidence>
<dbReference type="AlphaFoldDB" id="A0A9P5VR62"/>
<feature type="region of interest" description="Disordered" evidence="1">
    <location>
        <begin position="1"/>
        <end position="91"/>
    </location>
</feature>
<protein>
    <submittedName>
        <fullName evidence="2">Uncharacterized protein</fullName>
    </submittedName>
</protein>
<accession>A0A9P5VR62</accession>
<feature type="compositionally biased region" description="Low complexity" evidence="1">
    <location>
        <begin position="123"/>
        <end position="138"/>
    </location>
</feature>
<name>A0A9P5VR62_9FUNG</name>
<sequence>MDLASPIDPSPLVTMWQGRRRPAQHQQQPQSQPQQQQQQGRTSHILLFRASETEKHASRASSKRSPPSASRPRSTPHSTKRHSSADQYQYLSSSPFTISESRASTAVSYMQDVDVSEDVEMPSSAASASSSSSSSSASCGKMDAKTSLMRIAQCGRHEDSWCALQSGQYTRHYAESRSGVTVDGRRARRM</sequence>
<feature type="region of interest" description="Disordered" evidence="1">
    <location>
        <begin position="118"/>
        <end position="141"/>
    </location>
</feature>